<sequence length="131" mass="14655">MASALFSAPTFKSLGPLNNKPTHSSIFLNKLIALKSINKKIQNLAVKVELKPSIVIRLSTQLIVFLERFVFFKFQRENVAKQVPSQNGISPSKAGDVKAKEYIRLLKSNDPIDSNTGYGKLIFKLKYSNSK</sequence>
<dbReference type="PANTHER" id="PTHR34195">
    <property type="entry name" value="PHOTOSYSTEM I REACTION CENTER SUBUNIT V, CHLOROPLASTIC-RELATED"/>
    <property type="match status" value="1"/>
</dbReference>
<reference evidence="11" key="1">
    <citation type="journal article" date="2011" name="Nature">
        <title>Genome sequence and analysis of the tuber crop potato.</title>
        <authorList>
            <consortium name="The Potato Genome Sequencing Consortium"/>
        </authorList>
    </citation>
    <scope>NUCLEOTIDE SEQUENCE [LARGE SCALE GENOMIC DNA]</scope>
    <source>
        <strain evidence="11">cv. DM1-3 516 R44</strain>
    </source>
</reference>
<comment type="similarity">
    <text evidence="3">Belongs to the PsaG/PsaK family.</text>
</comment>
<name>M1A8N3_SOLTU</name>
<evidence type="ECO:0000256" key="7">
    <source>
        <dbReference type="ARBA" id="ARBA00022692"/>
    </source>
</evidence>
<dbReference type="GO" id="GO:0015979">
    <property type="term" value="P:photosynthesis"/>
    <property type="evidence" value="ECO:0007669"/>
    <property type="project" value="UniProtKB-KW"/>
</dbReference>
<evidence type="ECO:0000313" key="11">
    <source>
        <dbReference type="Proteomes" id="UP000011115"/>
    </source>
</evidence>
<evidence type="ECO:0000313" key="10">
    <source>
        <dbReference type="EnsemblPlants" id="PGSC0003DMT400017174"/>
    </source>
</evidence>
<dbReference type="Gramene" id="RHC09H1G1193.2.1">
    <property type="protein sequence ID" value="RHC09H1G1193.2.1.cds.1"/>
    <property type="gene ID" value="RHC09H1G1193.2"/>
</dbReference>
<gene>
    <name evidence="10" type="primary">LOC107060200</name>
</gene>
<dbReference type="GO" id="GO:0009522">
    <property type="term" value="C:photosystem I"/>
    <property type="evidence" value="ECO:0007669"/>
    <property type="project" value="UniProtKB-KW"/>
</dbReference>
<evidence type="ECO:0000256" key="5">
    <source>
        <dbReference type="ARBA" id="ARBA00022531"/>
    </source>
</evidence>
<dbReference type="RefSeq" id="XP_015163275.1">
    <property type="nucleotide sequence ID" value="XM_015307789.1"/>
</dbReference>
<accession>M1A8N3</accession>
<keyword evidence="8" id="KW-0603">Photosystem I</keyword>
<evidence type="ECO:0000256" key="2">
    <source>
        <dbReference type="ARBA" id="ARBA00004229"/>
    </source>
</evidence>
<dbReference type="EnsemblPlants" id="PGSC0003DMT400017174">
    <property type="protein sequence ID" value="PGSC0003DMT400017174"/>
    <property type="gene ID" value="PGSC0003DMG400006702"/>
</dbReference>
<protein>
    <submittedName>
        <fullName evidence="10">Photosystem I reaction center subunit V, chloroplast</fullName>
    </submittedName>
</protein>
<dbReference type="HOGENOM" id="CLU_136460_0_0_1"/>
<dbReference type="Gene3D" id="1.10.286.40">
    <property type="entry name" value="Chlorophyll a-b binding protein like"/>
    <property type="match status" value="1"/>
</dbReference>
<dbReference type="KEGG" id="sot:107060200"/>
<evidence type="ECO:0000256" key="1">
    <source>
        <dbReference type="ARBA" id="ARBA00004141"/>
    </source>
</evidence>
<keyword evidence="7" id="KW-0812">Transmembrane</keyword>
<dbReference type="eggNOG" id="ENOG502RZ2U">
    <property type="taxonomic scope" value="Eukaryota"/>
</dbReference>
<dbReference type="PANTHER" id="PTHR34195:SF1">
    <property type="entry name" value="PHOTOSYSTEM I REACTION CENTER SUBUNIT V, CHLOROPLASTIC"/>
    <property type="match status" value="1"/>
</dbReference>
<dbReference type="InterPro" id="IPR023618">
    <property type="entry name" value="PSI_PsaG/PsaK_dom"/>
</dbReference>
<reference evidence="10" key="2">
    <citation type="submission" date="2015-06" db="UniProtKB">
        <authorList>
            <consortium name="EnsemblPlants"/>
        </authorList>
    </citation>
    <scope>IDENTIFICATION</scope>
    <source>
        <strain evidence="10">DM1-3 516 R44</strain>
    </source>
</reference>
<organism evidence="10 11">
    <name type="scientific">Solanum tuberosum</name>
    <name type="common">Potato</name>
    <dbReference type="NCBI Taxonomy" id="4113"/>
    <lineage>
        <taxon>Eukaryota</taxon>
        <taxon>Viridiplantae</taxon>
        <taxon>Streptophyta</taxon>
        <taxon>Embryophyta</taxon>
        <taxon>Tracheophyta</taxon>
        <taxon>Spermatophyta</taxon>
        <taxon>Magnoliopsida</taxon>
        <taxon>eudicotyledons</taxon>
        <taxon>Gunneridae</taxon>
        <taxon>Pentapetalae</taxon>
        <taxon>asterids</taxon>
        <taxon>lamiids</taxon>
        <taxon>Solanales</taxon>
        <taxon>Solanaceae</taxon>
        <taxon>Solanoideae</taxon>
        <taxon>Solaneae</taxon>
        <taxon>Solanum</taxon>
    </lineage>
</organism>
<dbReference type="AlphaFoldDB" id="M1A8N3"/>
<keyword evidence="6" id="KW-0934">Plastid</keyword>
<dbReference type="GO" id="GO:0009507">
    <property type="term" value="C:chloroplast"/>
    <property type="evidence" value="ECO:0007669"/>
    <property type="project" value="UniProtKB-SubCell"/>
</dbReference>
<dbReference type="InterPro" id="IPR016370">
    <property type="entry name" value="PSI_PsaG/PsaK_pln"/>
</dbReference>
<evidence type="ECO:0000256" key="3">
    <source>
        <dbReference type="ARBA" id="ARBA00006458"/>
    </source>
</evidence>
<keyword evidence="4" id="KW-0150">Chloroplast</keyword>
<keyword evidence="5" id="KW-0602">Photosynthesis</keyword>
<dbReference type="Proteomes" id="UP000011115">
    <property type="component" value="Unassembled WGS sequence"/>
</dbReference>
<dbReference type="InParanoid" id="M1A8N3"/>
<evidence type="ECO:0000256" key="4">
    <source>
        <dbReference type="ARBA" id="ARBA00022528"/>
    </source>
</evidence>
<evidence type="ECO:0000256" key="8">
    <source>
        <dbReference type="ARBA" id="ARBA00022836"/>
    </source>
</evidence>
<proteinExistence type="inferred from homology"/>
<dbReference type="PaxDb" id="4113-PGSC0003DMT400017174"/>
<dbReference type="OrthoDB" id="10276269at2759"/>
<evidence type="ECO:0000256" key="9">
    <source>
        <dbReference type="ARBA" id="ARBA00023136"/>
    </source>
</evidence>
<keyword evidence="11" id="KW-1185">Reference proteome</keyword>
<dbReference type="GeneID" id="107060200"/>
<dbReference type="Gramene" id="PGSC0003DMT400017174">
    <property type="protein sequence ID" value="PGSC0003DMT400017174"/>
    <property type="gene ID" value="PGSC0003DMG400006702"/>
</dbReference>
<comment type="subcellular location">
    <subcellularLocation>
        <location evidence="1">Membrane</location>
        <topology evidence="1">Multi-pass membrane protein</topology>
    </subcellularLocation>
    <subcellularLocation>
        <location evidence="2">Plastid</location>
        <location evidence="2">Chloroplast</location>
    </subcellularLocation>
</comment>
<keyword evidence="9" id="KW-0472">Membrane</keyword>
<dbReference type="STRING" id="4113.M1A8N3"/>
<evidence type="ECO:0000256" key="6">
    <source>
        <dbReference type="ARBA" id="ARBA00022640"/>
    </source>
</evidence>